<protein>
    <submittedName>
        <fullName evidence="1">Uncharacterized protein</fullName>
    </submittedName>
</protein>
<gene>
    <name evidence="1" type="ORF">EVA_20523</name>
</gene>
<organism evidence="1">
    <name type="scientific">gut metagenome</name>
    <dbReference type="NCBI Taxonomy" id="749906"/>
    <lineage>
        <taxon>unclassified sequences</taxon>
        <taxon>metagenomes</taxon>
        <taxon>organismal metagenomes</taxon>
    </lineage>
</organism>
<name>J9F8Z4_9ZZZZ</name>
<sequence length="33" mass="3879">MDILFVSQPETFVPLYMEIPSLRYKELGGDEFI</sequence>
<accession>J9F8Z4</accession>
<dbReference type="AlphaFoldDB" id="J9F8Z4"/>
<dbReference type="EMBL" id="AMCI01008229">
    <property type="protein sequence ID" value="EJW91371.1"/>
    <property type="molecule type" value="Genomic_DNA"/>
</dbReference>
<feature type="non-terminal residue" evidence="1">
    <location>
        <position position="33"/>
    </location>
</feature>
<reference evidence="1" key="1">
    <citation type="journal article" date="2012" name="PLoS ONE">
        <title>Gene sets for utilization of primary and secondary nutrition supplies in the distal gut of endangered iberian lynx.</title>
        <authorList>
            <person name="Alcaide M."/>
            <person name="Messina E."/>
            <person name="Richter M."/>
            <person name="Bargiela R."/>
            <person name="Peplies J."/>
            <person name="Huws S.A."/>
            <person name="Newbold C.J."/>
            <person name="Golyshin P.N."/>
            <person name="Simon M.A."/>
            <person name="Lopez G."/>
            <person name="Yakimov M.M."/>
            <person name="Ferrer M."/>
        </authorList>
    </citation>
    <scope>NUCLEOTIDE SEQUENCE</scope>
</reference>
<proteinExistence type="predicted"/>
<comment type="caution">
    <text evidence="1">The sequence shown here is derived from an EMBL/GenBank/DDBJ whole genome shotgun (WGS) entry which is preliminary data.</text>
</comment>
<evidence type="ECO:0000313" key="1">
    <source>
        <dbReference type="EMBL" id="EJW91371.1"/>
    </source>
</evidence>